<keyword evidence="1" id="KW-0175">Coiled coil</keyword>
<organism evidence="4 5">
    <name type="scientific">Aquatica leii</name>
    <dbReference type="NCBI Taxonomy" id="1421715"/>
    <lineage>
        <taxon>Eukaryota</taxon>
        <taxon>Metazoa</taxon>
        <taxon>Ecdysozoa</taxon>
        <taxon>Arthropoda</taxon>
        <taxon>Hexapoda</taxon>
        <taxon>Insecta</taxon>
        <taxon>Pterygota</taxon>
        <taxon>Neoptera</taxon>
        <taxon>Endopterygota</taxon>
        <taxon>Coleoptera</taxon>
        <taxon>Polyphaga</taxon>
        <taxon>Elateriformia</taxon>
        <taxon>Elateroidea</taxon>
        <taxon>Lampyridae</taxon>
        <taxon>Luciolinae</taxon>
        <taxon>Aquatica</taxon>
    </lineage>
</organism>
<evidence type="ECO:0000259" key="3">
    <source>
        <dbReference type="PROSITE" id="PS50003"/>
    </source>
</evidence>
<dbReference type="FunFam" id="2.60.200.20:FF:000004">
    <property type="entry name" value="pleckstrin homology-like domain family B member 1 isoform X1"/>
    <property type="match status" value="1"/>
</dbReference>
<feature type="compositionally biased region" description="Basic and acidic residues" evidence="2">
    <location>
        <begin position="258"/>
        <end position="268"/>
    </location>
</feature>
<feature type="region of interest" description="Disordered" evidence="2">
    <location>
        <begin position="1029"/>
        <end position="1097"/>
    </location>
</feature>
<dbReference type="Pfam" id="PF00169">
    <property type="entry name" value="PH"/>
    <property type="match status" value="1"/>
</dbReference>
<feature type="region of interest" description="Disordered" evidence="2">
    <location>
        <begin position="449"/>
        <end position="504"/>
    </location>
</feature>
<dbReference type="SMART" id="SM00233">
    <property type="entry name" value="PH"/>
    <property type="match status" value="1"/>
</dbReference>
<dbReference type="InterPro" id="IPR011993">
    <property type="entry name" value="PH-like_dom_sf"/>
</dbReference>
<dbReference type="Pfam" id="PF00498">
    <property type="entry name" value="FHA"/>
    <property type="match status" value="1"/>
</dbReference>
<keyword evidence="5" id="KW-1185">Reference proteome</keyword>
<accession>A0AAN7QCM0</accession>
<sequence length="1266" mass="144392">MSGVAFSTTTSNSVYNTNTGGVELTESAGRALKLQTDTPHLVSLGGGRLSTAVTLHPIPQGRITLGSSANADITIQGTGVEPLHCHIENIAGVVTLHPQAENYLSIDGVPVASPTRLSQGVMLTIGRSNYMRFNHPAEAQLMKSVLPNTRISMAPIRFDVENQEEPKYVKKPPTIPRKNSRDSITDEEPPSNIQMKVSKFEYLAAQNFKKSICPKVFSANMVTVNTPAKDVLGRAPPDLQDFAKNLPQPAVNYSDSSFNDKQKNKTPDRQFFGRKSPQYVNVAINDTKTINNRVAIYENGCVPKHHNVYLNLNMDQQPKNELNNINNKSNNTNHVSKPINVNRTTPSPSFNRNPSPSYNRNPPPYVRSVTPSPATGSPVVKLDRRSGSYSEINKGEGNLDDVVCRNNEAEMRRNQAHADRVKEQEIEKAEQARLEEILNMCAEYERQVQWEKTNKPTPNRIKTNGSLPRDKRQCPPSPFSTSSPVCLSPSPNHPSPSPNTNDNTIFKFDADLRCNNYENVSISNSLPRDTSSRFYYENVEICNEDLAPQYVHQYENVTITRENNATAYPQSPRTRIKTIPGINKDTSPKEAAQIIESKFAALNAEHYLLQNKNKEIPVENKDNVDVTSRKPTPTKFLHPIDDDRFHRKAAQEKLETDKLKMESLKKEKQEILAAMANIKRKMAEIEMQEEELNRELEMERALISGEHKSKLGDMNELDEHKQKLLERARDIEKKMIDCQVTQAQHQENCKKKLELAQENMTKVETKLSEANKGSQEYQDLFEEFLKAQELLDNERKTFEDLEFHHLEEEADWLATREEIQREIVDLSKRLENLKMQVNDLEQQKLDTFTCNVQESKTLERQLIKYLRKLEEYRNKLQNIETELSLFSKQESDQEVSSDSDSEKVKEQNDSVKMQNLSCSFIDMGPQSAHNEMYDMSKSFNEKMLQERFILEDIGIAKRCPSQDDIDRISKVTSNAPMNIEDSRGSLGKKTIESLKEIERNRQLHLVQQGSQVIEEERRRVLALKQRAQDEVRSQWAQRQQDCSSFASTGSDEIQNSITGSDEADQKSPINNRNDLEQLPPELEAPKSPRPLSETSDISLVEVGGTLGKRRQRQNLDKTRPLTRYLPIRSSELDLRQHIETAGHQVVLCPHVTINSTSCRGFLHKKGSKLNGWSRRWFVFDRIKRALIYYADKSEKKVRGGAYFQAIEEVYLDHSNSVKSPNPHLTFIVKTRERYYYLMAPSPEAMRIWIDVIFTGAEGYQEFKQGT</sequence>
<feature type="region of interest" description="Disordered" evidence="2">
    <location>
        <begin position="243"/>
        <end position="272"/>
    </location>
</feature>
<dbReference type="InterPro" id="IPR052212">
    <property type="entry name" value="PH-like_domain"/>
</dbReference>
<dbReference type="Gene3D" id="2.60.200.20">
    <property type="match status" value="1"/>
</dbReference>
<name>A0AAN7QCM0_9COLE</name>
<feature type="compositionally biased region" description="Low complexity" evidence="2">
    <location>
        <begin position="320"/>
        <end position="333"/>
    </location>
</feature>
<feature type="coiled-coil region" evidence="1">
    <location>
        <begin position="647"/>
        <end position="773"/>
    </location>
</feature>
<dbReference type="PANTHER" id="PTHR12156">
    <property type="entry name" value="PLECKSTRIN HOMOLOGY-LIKE DOMAIN, FAMILY B, MEMBER 3"/>
    <property type="match status" value="1"/>
</dbReference>
<evidence type="ECO:0000313" key="5">
    <source>
        <dbReference type="Proteomes" id="UP001353858"/>
    </source>
</evidence>
<dbReference type="SUPFAM" id="SSF49879">
    <property type="entry name" value="SMAD/FHA domain"/>
    <property type="match status" value="1"/>
</dbReference>
<protein>
    <recommendedName>
        <fullName evidence="3">PH domain-containing protein</fullName>
    </recommendedName>
</protein>
<feature type="region of interest" description="Disordered" evidence="2">
    <location>
        <begin position="319"/>
        <end position="382"/>
    </location>
</feature>
<reference evidence="5" key="1">
    <citation type="submission" date="2023-01" db="EMBL/GenBank/DDBJ databases">
        <title>Key to firefly adult light organ development and bioluminescence: homeobox transcription factors regulate luciferase expression and transportation to peroxisome.</title>
        <authorList>
            <person name="Fu X."/>
        </authorList>
    </citation>
    <scope>NUCLEOTIDE SEQUENCE [LARGE SCALE GENOMIC DNA]</scope>
</reference>
<evidence type="ECO:0000256" key="2">
    <source>
        <dbReference type="SAM" id="MobiDB-lite"/>
    </source>
</evidence>
<comment type="caution">
    <text evidence="4">The sequence shown here is derived from an EMBL/GenBank/DDBJ whole genome shotgun (WGS) entry which is preliminary data.</text>
</comment>
<evidence type="ECO:0000313" key="4">
    <source>
        <dbReference type="EMBL" id="KAK4873438.1"/>
    </source>
</evidence>
<dbReference type="InterPro" id="IPR001849">
    <property type="entry name" value="PH_domain"/>
</dbReference>
<gene>
    <name evidence="4" type="ORF">RN001_015467</name>
</gene>
<dbReference type="InterPro" id="IPR000253">
    <property type="entry name" value="FHA_dom"/>
</dbReference>
<feature type="compositionally biased region" description="Polar residues" evidence="2">
    <location>
        <begin position="455"/>
        <end position="466"/>
    </location>
</feature>
<dbReference type="AlphaFoldDB" id="A0AAN7QCM0"/>
<dbReference type="PROSITE" id="PS50003">
    <property type="entry name" value="PH_DOMAIN"/>
    <property type="match status" value="1"/>
</dbReference>
<feature type="compositionally biased region" description="Basic and acidic residues" evidence="2">
    <location>
        <begin position="900"/>
        <end position="909"/>
    </location>
</feature>
<feature type="region of interest" description="Disordered" evidence="2">
    <location>
        <begin position="887"/>
        <end position="909"/>
    </location>
</feature>
<dbReference type="PANTHER" id="PTHR12156:SF5">
    <property type="entry name" value="FI18040P1"/>
    <property type="match status" value="1"/>
</dbReference>
<dbReference type="InterPro" id="IPR008984">
    <property type="entry name" value="SMAD_FHA_dom_sf"/>
</dbReference>
<dbReference type="EMBL" id="JARPUR010000007">
    <property type="protein sequence ID" value="KAK4873438.1"/>
    <property type="molecule type" value="Genomic_DNA"/>
</dbReference>
<evidence type="ECO:0000256" key="1">
    <source>
        <dbReference type="SAM" id="Coils"/>
    </source>
</evidence>
<feature type="region of interest" description="Disordered" evidence="2">
    <location>
        <begin position="169"/>
        <end position="190"/>
    </location>
</feature>
<feature type="compositionally biased region" description="Low complexity" evidence="2">
    <location>
        <begin position="346"/>
        <end position="360"/>
    </location>
</feature>
<dbReference type="Gene3D" id="2.30.29.30">
    <property type="entry name" value="Pleckstrin-homology domain (PH domain)/Phosphotyrosine-binding domain (PTB)"/>
    <property type="match status" value="1"/>
</dbReference>
<dbReference type="Proteomes" id="UP001353858">
    <property type="component" value="Unassembled WGS sequence"/>
</dbReference>
<feature type="domain" description="PH" evidence="3">
    <location>
        <begin position="1155"/>
        <end position="1257"/>
    </location>
</feature>
<feature type="compositionally biased region" description="Polar residues" evidence="2">
    <location>
        <begin position="1034"/>
        <end position="1059"/>
    </location>
</feature>
<dbReference type="SUPFAM" id="SSF50729">
    <property type="entry name" value="PH domain-like"/>
    <property type="match status" value="1"/>
</dbReference>
<proteinExistence type="predicted"/>
<dbReference type="CDD" id="cd22713">
    <property type="entry name" value="FHA_PHLB1"/>
    <property type="match status" value="1"/>
</dbReference>